<dbReference type="GO" id="GO:0043531">
    <property type="term" value="F:ADP binding"/>
    <property type="evidence" value="ECO:0007669"/>
    <property type="project" value="TreeGrafter"/>
</dbReference>
<dbReference type="PANTHER" id="PTHR48082:SF2">
    <property type="entry name" value="ATP SYNTHASE SUBUNIT ALPHA, MITOCHONDRIAL"/>
    <property type="match status" value="1"/>
</dbReference>
<dbReference type="InterPro" id="IPR004100">
    <property type="entry name" value="ATPase_F1/V1/A1_a/bsu_N"/>
</dbReference>
<dbReference type="HAMAP" id="MF_01346">
    <property type="entry name" value="ATP_synth_alpha_bact"/>
    <property type="match status" value="1"/>
</dbReference>
<keyword evidence="6 17" id="KW-0150">Chloroplast</keyword>
<dbReference type="CDD" id="cd18113">
    <property type="entry name" value="ATP-synt_F1_alpha_C"/>
    <property type="match status" value="1"/>
</dbReference>
<evidence type="ECO:0000256" key="10">
    <source>
        <dbReference type="ARBA" id="ARBA00022967"/>
    </source>
</evidence>
<keyword evidence="10 15" id="KW-1278">Translocase</keyword>
<feature type="site" description="Required for activity" evidence="15">
    <location>
        <position position="364"/>
    </location>
</feature>
<evidence type="ECO:0000256" key="11">
    <source>
        <dbReference type="ARBA" id="ARBA00023065"/>
    </source>
</evidence>
<dbReference type="InterPro" id="IPR027417">
    <property type="entry name" value="P-loop_NTPase"/>
</dbReference>
<dbReference type="InterPro" id="IPR005294">
    <property type="entry name" value="ATP_synth_F1_asu"/>
</dbReference>
<keyword evidence="18 22" id="KW-0934">Plastid</keyword>
<dbReference type="InterPro" id="IPR033732">
    <property type="entry name" value="ATP_synth_F1_a_nt-bd_dom"/>
</dbReference>
<gene>
    <name evidence="15 18 22" type="primary">atpA</name>
</gene>
<reference evidence="22" key="1">
    <citation type="journal article" date="2017" name="Genome Biol. Evol.">
        <title>Plastid Phylogenomics Resolve Deep Relationships among Eupolypod II Ferns with Rapid Radiation and Rate Heterogeneity.</title>
        <authorList>
            <person name="Wei R."/>
            <person name="Yan Y.-H."/>
            <person name="Harris A.J."/>
            <person name="Kang J.-S."/>
            <person name="Shen H."/>
            <person name="Xiang Q.-P."/>
            <person name="Zhang X.-C."/>
        </authorList>
    </citation>
    <scope>NUCLEOTIDE SEQUENCE</scope>
</reference>
<feature type="domain" description="ATP synthase alpha subunit C-terminal" evidence="20">
    <location>
        <begin position="373"/>
        <end position="497"/>
    </location>
</feature>
<evidence type="ECO:0000256" key="12">
    <source>
        <dbReference type="ARBA" id="ARBA00023136"/>
    </source>
</evidence>
<feature type="binding site" evidence="15">
    <location>
        <begin position="171"/>
        <end position="178"/>
    </location>
    <ligand>
        <name>ATP</name>
        <dbReference type="ChEBI" id="CHEBI:30616"/>
    </ligand>
</feature>
<dbReference type="NCBIfam" id="NF009884">
    <property type="entry name" value="PRK13343.1"/>
    <property type="match status" value="1"/>
</dbReference>
<name>A0A248RB17_9MONI</name>
<sequence>MVINIRPDEISSIIRKQIEGYVPEVKVVNIGTVLQVGDGIARIHGLNKVMAGESVESEDGTVGIAPNPESDNVGAVPTGDGLTIQEGSSVRATGKIAQIPVSDSFLGRVVNALAQPIDGKGQIPASEFRSIESPAPGIISRRSVYEPLQTGLIAIDSTIPIGRGQRELTIGDRQTGKTAVATDTILNQKGQNVICVYVAIGQKASSVAQVVDTFQDRGAMEYTIVVSETANSPATLQYLAPYTGAALAEYFMYRKQHTLIIHDDPSKQAQAYRQMSLLLRRPPGREAYPGDVFYPHSRLSERAAKLSLQLGEGSMTASPIVETQAGDVSAYIPTNVISITDGQIFLSADLFNAGIRPAINVGISVSRVGSAAQIKAMKQVAGKLKSELAQFAELEAFAQFASDLDKTTQNQLARGQRLRELLKQSQSAPLSVEEQVATTYTGVNGYLDVPEVEQVKRFLVQLREYAITNKPQFGEITRSTKVSTEQAETLLKEAIKESTEIFLLQEK</sequence>
<evidence type="ECO:0000256" key="9">
    <source>
        <dbReference type="ARBA" id="ARBA00022840"/>
    </source>
</evidence>
<evidence type="ECO:0000256" key="18">
    <source>
        <dbReference type="RuleBase" id="RU004286"/>
    </source>
</evidence>
<evidence type="ECO:0000256" key="14">
    <source>
        <dbReference type="ARBA" id="ARBA00023310"/>
    </source>
</evidence>
<dbReference type="FunFam" id="1.20.150.20:FF:000001">
    <property type="entry name" value="ATP synthase subunit alpha"/>
    <property type="match status" value="1"/>
</dbReference>
<keyword evidence="15 17" id="KW-0793">Thylakoid</keyword>
<keyword evidence="13 15" id="KW-0139">CF(1)</keyword>
<dbReference type="InterPro" id="IPR036121">
    <property type="entry name" value="ATPase_F1/V1/A1_a/bsu_N_sf"/>
</dbReference>
<feature type="domain" description="ATPase F1/V1/A1 complex alpha/beta subunit nucleotide-binding" evidence="19">
    <location>
        <begin position="151"/>
        <end position="366"/>
    </location>
</feature>
<dbReference type="InterPro" id="IPR038376">
    <property type="entry name" value="ATP_synth_asu_C_sf"/>
</dbReference>
<dbReference type="PROSITE" id="PS00152">
    <property type="entry name" value="ATPASE_ALPHA_BETA"/>
    <property type="match status" value="1"/>
</dbReference>
<evidence type="ECO:0000256" key="3">
    <source>
        <dbReference type="ARBA" id="ARBA00008936"/>
    </source>
</evidence>
<evidence type="ECO:0000256" key="13">
    <source>
        <dbReference type="ARBA" id="ARBA00023196"/>
    </source>
</evidence>
<proteinExistence type="inferred from homology"/>
<dbReference type="SUPFAM" id="SSF52540">
    <property type="entry name" value="P-loop containing nucleoside triphosphate hydrolases"/>
    <property type="match status" value="1"/>
</dbReference>
<dbReference type="CDD" id="cd18116">
    <property type="entry name" value="ATP-synt_F1_alpha_N"/>
    <property type="match status" value="1"/>
</dbReference>
<dbReference type="EMBL" id="KY427340">
    <property type="protein sequence ID" value="ASU94664.1"/>
    <property type="molecule type" value="Genomic_DNA"/>
</dbReference>
<dbReference type="Pfam" id="PF00306">
    <property type="entry name" value="ATP-synt_ab_C"/>
    <property type="match status" value="1"/>
</dbReference>
<evidence type="ECO:0000256" key="8">
    <source>
        <dbReference type="ARBA" id="ARBA00022781"/>
    </source>
</evidence>
<dbReference type="NCBIfam" id="TIGR00962">
    <property type="entry name" value="atpA"/>
    <property type="match status" value="1"/>
</dbReference>
<organism evidence="22">
    <name type="scientific">Deparia viridifrons</name>
    <dbReference type="NCBI Taxonomy" id="65730"/>
    <lineage>
        <taxon>Eukaryota</taxon>
        <taxon>Viridiplantae</taxon>
        <taxon>Streptophyta</taxon>
        <taxon>Embryophyta</taxon>
        <taxon>Tracheophyta</taxon>
        <taxon>Polypodiopsida</taxon>
        <taxon>Polypodiidae</taxon>
        <taxon>Polypodiales</taxon>
        <taxon>Aspleniineae</taxon>
        <taxon>Athyriaceae</taxon>
        <taxon>Deparia</taxon>
    </lineage>
</organism>
<feature type="domain" description="ATPase F1/V1/A1 complex alpha/beta subunit N-terminal" evidence="21">
    <location>
        <begin position="29"/>
        <end position="94"/>
    </location>
</feature>
<keyword evidence="12 15" id="KW-0472">Membrane</keyword>
<evidence type="ECO:0000256" key="1">
    <source>
        <dbReference type="ARBA" id="ARBA00003784"/>
    </source>
</evidence>
<dbReference type="GO" id="GO:0045259">
    <property type="term" value="C:proton-transporting ATP synthase complex"/>
    <property type="evidence" value="ECO:0007669"/>
    <property type="project" value="UniProtKB-KW"/>
</dbReference>
<comment type="catalytic activity">
    <reaction evidence="15 18">
        <text>ATP + H2O + 4 H(+)(in) = ADP + phosphate + 5 H(+)(out)</text>
        <dbReference type="Rhea" id="RHEA:57720"/>
        <dbReference type="ChEBI" id="CHEBI:15377"/>
        <dbReference type="ChEBI" id="CHEBI:15378"/>
        <dbReference type="ChEBI" id="CHEBI:30616"/>
        <dbReference type="ChEBI" id="CHEBI:43474"/>
        <dbReference type="ChEBI" id="CHEBI:456216"/>
        <dbReference type="EC" id="7.1.2.2"/>
    </reaction>
</comment>
<comment type="subunit">
    <text evidence="4">F-type ATPases have 2 components, CF(1) - the catalytic core - and CF(0) - the membrane proton channel. CF(1) has five subunits: alpha(3), beta(3), gamma(1), delta(1), epsilon(1). CF(0) has three main subunits: a, b and c.</text>
</comment>
<evidence type="ECO:0000256" key="5">
    <source>
        <dbReference type="ARBA" id="ARBA00022448"/>
    </source>
</evidence>
<dbReference type="Pfam" id="PF00006">
    <property type="entry name" value="ATP-synt_ab"/>
    <property type="match status" value="1"/>
</dbReference>
<keyword evidence="5 15" id="KW-0813">Transport</keyword>
<dbReference type="InterPro" id="IPR023366">
    <property type="entry name" value="ATP_synth_asu-like_sf"/>
</dbReference>
<dbReference type="Gene3D" id="3.40.50.300">
    <property type="entry name" value="P-loop containing nucleotide triphosphate hydrolases"/>
    <property type="match status" value="1"/>
</dbReference>
<dbReference type="GO" id="GO:0046933">
    <property type="term" value="F:proton-transporting ATP synthase activity, rotational mechanism"/>
    <property type="evidence" value="ECO:0007669"/>
    <property type="project" value="UniProtKB-UniRule"/>
</dbReference>
<evidence type="ECO:0000256" key="17">
    <source>
        <dbReference type="RuleBase" id="RU000341"/>
    </source>
</evidence>
<dbReference type="RefSeq" id="YP_009425972.1">
    <property type="nucleotide sequence ID" value="NC_035846.1"/>
</dbReference>
<evidence type="ECO:0000256" key="4">
    <source>
        <dbReference type="ARBA" id="ARBA00011648"/>
    </source>
</evidence>
<dbReference type="GO" id="GO:0009535">
    <property type="term" value="C:chloroplast thylakoid membrane"/>
    <property type="evidence" value="ECO:0007669"/>
    <property type="project" value="UniProtKB-SubCell"/>
</dbReference>
<keyword evidence="7 15" id="KW-0547">Nucleotide-binding</keyword>
<evidence type="ECO:0000256" key="6">
    <source>
        <dbReference type="ARBA" id="ARBA00022528"/>
    </source>
</evidence>
<evidence type="ECO:0000259" key="20">
    <source>
        <dbReference type="Pfam" id="PF00306"/>
    </source>
</evidence>
<dbReference type="CDD" id="cd01132">
    <property type="entry name" value="F1-ATPase_alpha_CD"/>
    <property type="match status" value="1"/>
</dbReference>
<geneLocation type="chloroplast" evidence="22"/>
<dbReference type="InterPro" id="IPR000194">
    <property type="entry name" value="ATPase_F1/V1/A1_a/bsu_nucl-bd"/>
</dbReference>
<dbReference type="InterPro" id="IPR020003">
    <property type="entry name" value="ATPase_a/bsu_AS"/>
</dbReference>
<dbReference type="GO" id="GO:0005524">
    <property type="term" value="F:ATP binding"/>
    <property type="evidence" value="ECO:0007669"/>
    <property type="project" value="UniProtKB-UniRule"/>
</dbReference>
<keyword evidence="8 15" id="KW-0375">Hydrogen ion transport</keyword>
<comment type="similarity">
    <text evidence="3 15 16">Belongs to the ATPase alpha/beta chains family.</text>
</comment>
<keyword evidence="9 15" id="KW-0067">ATP-binding</keyword>
<evidence type="ECO:0000256" key="7">
    <source>
        <dbReference type="ARBA" id="ARBA00022741"/>
    </source>
</evidence>
<evidence type="ECO:0000256" key="15">
    <source>
        <dbReference type="HAMAP-Rule" id="MF_01346"/>
    </source>
</evidence>
<dbReference type="SUPFAM" id="SSF50615">
    <property type="entry name" value="N-terminal domain of alpha and beta subunits of F1 ATP synthase"/>
    <property type="match status" value="1"/>
</dbReference>
<comment type="subcellular location">
    <subcellularLocation>
        <location evidence="2">Membrane</location>
    </subcellularLocation>
    <subcellularLocation>
        <location evidence="15 17">Plastid</location>
        <location evidence="15 17">Chloroplast thylakoid membrane</location>
        <topology evidence="15 17">Peripheral membrane protein</topology>
    </subcellularLocation>
</comment>
<keyword evidence="11 15" id="KW-0406">Ion transport</keyword>
<dbReference type="InterPro" id="IPR000793">
    <property type="entry name" value="ATP_synth_asu_C"/>
</dbReference>
<evidence type="ECO:0000259" key="19">
    <source>
        <dbReference type="Pfam" id="PF00006"/>
    </source>
</evidence>
<dbReference type="Gene3D" id="1.20.150.20">
    <property type="entry name" value="ATP synthase alpha/beta chain, C-terminal domain"/>
    <property type="match status" value="1"/>
</dbReference>
<evidence type="ECO:0000256" key="2">
    <source>
        <dbReference type="ARBA" id="ARBA00004370"/>
    </source>
</evidence>
<comment type="function">
    <text evidence="1 15 18">Produces ATP from ADP in the presence of a proton gradient across the membrane. The alpha chain is a regulatory subunit.</text>
</comment>
<dbReference type="SUPFAM" id="SSF47917">
    <property type="entry name" value="C-terminal domain of alpha and beta subunits of F1 ATP synthase"/>
    <property type="match status" value="1"/>
</dbReference>
<evidence type="ECO:0000259" key="21">
    <source>
        <dbReference type="Pfam" id="PF02874"/>
    </source>
</evidence>
<protein>
    <recommendedName>
        <fullName evidence="15 18">ATP synthase subunit alpha, chloroplastic</fullName>
        <ecNumber evidence="15 18">7.1.2.2</ecNumber>
    </recommendedName>
    <alternativeName>
        <fullName evidence="15">ATP synthase F1 sector subunit alpha</fullName>
    </alternativeName>
    <alternativeName>
        <fullName evidence="15">F-ATPase subunit alpha</fullName>
    </alternativeName>
</protein>
<dbReference type="FunFam" id="3.40.50.300:FF:000002">
    <property type="entry name" value="ATP synthase subunit alpha"/>
    <property type="match status" value="1"/>
</dbReference>
<dbReference type="PANTHER" id="PTHR48082">
    <property type="entry name" value="ATP SYNTHASE SUBUNIT ALPHA, MITOCHONDRIAL"/>
    <property type="match status" value="1"/>
</dbReference>
<accession>A0A248RB17</accession>
<dbReference type="AlphaFoldDB" id="A0A248RB17"/>
<comment type="subunit">
    <text evidence="15 18">F-type ATPases have 2 components, CF(1) - the catalytic core - and CF(0) - the membrane proton channel. CF(1) has five subunits: alpha(3), beta(3), gamma(1), delta(1), epsilon(1). CF(0) has four main subunits: a, b, b' and c.</text>
</comment>
<dbReference type="EC" id="7.1.2.2" evidence="15 18"/>
<dbReference type="GeneID" id="33942993"/>
<evidence type="ECO:0000313" key="22">
    <source>
        <dbReference type="EMBL" id="ASU94664.1"/>
    </source>
</evidence>
<dbReference type="Gene3D" id="2.40.30.20">
    <property type="match status" value="1"/>
</dbReference>
<evidence type="ECO:0000256" key="16">
    <source>
        <dbReference type="RuleBase" id="RU000339"/>
    </source>
</evidence>
<dbReference type="Pfam" id="PF02874">
    <property type="entry name" value="ATP-synt_ab_N"/>
    <property type="match status" value="1"/>
</dbReference>
<keyword evidence="14 15" id="KW-0066">ATP synthesis</keyword>